<dbReference type="Gene3D" id="1.20.1560.10">
    <property type="entry name" value="ABC transporter type 1, transmembrane domain"/>
    <property type="match status" value="1"/>
</dbReference>
<dbReference type="Proteomes" id="UP000464086">
    <property type="component" value="Chromosome"/>
</dbReference>
<feature type="transmembrane region" description="Helical" evidence="7">
    <location>
        <begin position="146"/>
        <end position="179"/>
    </location>
</feature>
<evidence type="ECO:0000256" key="2">
    <source>
        <dbReference type="ARBA" id="ARBA00022692"/>
    </source>
</evidence>
<evidence type="ECO:0000313" key="10">
    <source>
        <dbReference type="EMBL" id="QHD67832.1"/>
    </source>
</evidence>
<evidence type="ECO:0000259" key="9">
    <source>
        <dbReference type="PROSITE" id="PS50929"/>
    </source>
</evidence>
<proteinExistence type="predicted"/>
<protein>
    <submittedName>
        <fullName evidence="10">ATP-binding cassette domain-containing protein</fullName>
    </submittedName>
</protein>
<dbReference type="EMBL" id="CP047218">
    <property type="protein sequence ID" value="QHD67832.1"/>
    <property type="molecule type" value="Genomic_DNA"/>
</dbReference>
<dbReference type="SMART" id="SM00382">
    <property type="entry name" value="AAA"/>
    <property type="match status" value="1"/>
</dbReference>
<feature type="transmembrane region" description="Helical" evidence="7">
    <location>
        <begin position="21"/>
        <end position="43"/>
    </location>
</feature>
<dbReference type="SUPFAM" id="SSF90123">
    <property type="entry name" value="ABC transporter transmembrane region"/>
    <property type="match status" value="1"/>
</dbReference>
<dbReference type="PROSITE" id="PS50893">
    <property type="entry name" value="ABC_TRANSPORTER_2"/>
    <property type="match status" value="1"/>
</dbReference>
<dbReference type="RefSeq" id="WP_159366665.1">
    <property type="nucleotide sequence ID" value="NZ_CP047218.1"/>
</dbReference>
<keyword evidence="4 10" id="KW-0067">ATP-binding</keyword>
<dbReference type="Gene3D" id="3.40.50.300">
    <property type="entry name" value="P-loop containing nucleotide triphosphate hydrolases"/>
    <property type="match status" value="1"/>
</dbReference>
<sequence>MNPIRIALDKATGSAMLLRRATLCAVIAALAGIALLALAGWFLTAAAMAGAAGTLAVQAFNYLVPSAAIRLLAILRTVSRYGERLWSHRAALEAMGGLRASLFARLAAQDSRTALPLSSGDAAARLTGDIDALEDLVVRRPSRTAGLMAAMAGVMLAASGGWLSALLLAVMLAALPLLLRILARRLTEGPAQQAADALGAMRARYVELASARAEIAAYGLGDRVMAELAPLTHRLDRARARLFIGEGVQAALLAAYSALAVMLVLLGADAPAPLVALALLASAGAVEAMAGLSRTAFRQASVDAGLARLAALDALDALPLDDTPAPSAATAQAIRLGGVELRPGARFAVTGRSGSGKSLLAEGLAGLRPVTADVALGGHLLAACSGTELRDQFALSPQDAPMLAGSIADNLRLARPGINAADMVDALHVACLDQRIASLPGGIDYRLGEAGGTLSGGERKRLSLARALLTGRPWLLLDEPTEGLDAATEALLISRLRIWLDRTGTGLILISHRPAPLTLTDRQVPVSAIAPLPSQGLPGVASAA</sequence>
<dbReference type="InterPro" id="IPR017871">
    <property type="entry name" value="ABC_transporter-like_CS"/>
</dbReference>
<dbReference type="GO" id="GO:0005524">
    <property type="term" value="F:ATP binding"/>
    <property type="evidence" value="ECO:0007669"/>
    <property type="project" value="UniProtKB-KW"/>
</dbReference>
<dbReference type="InterPro" id="IPR036640">
    <property type="entry name" value="ABC1_TM_sf"/>
</dbReference>
<evidence type="ECO:0000313" key="11">
    <source>
        <dbReference type="Proteomes" id="UP000464086"/>
    </source>
</evidence>
<dbReference type="InterPro" id="IPR039421">
    <property type="entry name" value="Type_1_exporter"/>
</dbReference>
<dbReference type="AlphaFoldDB" id="A0A6P1GIA5"/>
<dbReference type="GO" id="GO:0005886">
    <property type="term" value="C:plasma membrane"/>
    <property type="evidence" value="ECO:0007669"/>
    <property type="project" value="UniProtKB-SubCell"/>
</dbReference>
<keyword evidence="2 7" id="KW-0812">Transmembrane</keyword>
<keyword evidence="6 7" id="KW-0472">Membrane</keyword>
<dbReference type="PROSITE" id="PS50929">
    <property type="entry name" value="ABC_TM1F"/>
    <property type="match status" value="1"/>
</dbReference>
<accession>A0A6P1GIA5</accession>
<dbReference type="Pfam" id="PF00005">
    <property type="entry name" value="ABC_tran"/>
    <property type="match status" value="1"/>
</dbReference>
<feature type="transmembrane region" description="Helical" evidence="7">
    <location>
        <begin position="55"/>
        <end position="78"/>
    </location>
</feature>
<dbReference type="GO" id="GO:0015421">
    <property type="term" value="F:ABC-type oligopeptide transporter activity"/>
    <property type="evidence" value="ECO:0007669"/>
    <property type="project" value="TreeGrafter"/>
</dbReference>
<feature type="domain" description="ABC transporter" evidence="8">
    <location>
        <begin position="318"/>
        <end position="544"/>
    </location>
</feature>
<dbReference type="InterPro" id="IPR027417">
    <property type="entry name" value="P-loop_NTPase"/>
</dbReference>
<dbReference type="Pfam" id="PF00664">
    <property type="entry name" value="ABC_membrane"/>
    <property type="match status" value="1"/>
</dbReference>
<evidence type="ECO:0000256" key="1">
    <source>
        <dbReference type="ARBA" id="ARBA00004651"/>
    </source>
</evidence>
<gene>
    <name evidence="10" type="ORF">GS397_12850</name>
</gene>
<evidence type="ECO:0000256" key="3">
    <source>
        <dbReference type="ARBA" id="ARBA00022741"/>
    </source>
</evidence>
<name>A0A6P1GIA5_SPHYA</name>
<evidence type="ECO:0000256" key="5">
    <source>
        <dbReference type="ARBA" id="ARBA00022989"/>
    </source>
</evidence>
<comment type="subcellular location">
    <subcellularLocation>
        <location evidence="1">Cell membrane</location>
        <topology evidence="1">Multi-pass membrane protein</topology>
    </subcellularLocation>
</comment>
<evidence type="ECO:0000256" key="4">
    <source>
        <dbReference type="ARBA" id="ARBA00022840"/>
    </source>
</evidence>
<dbReference type="InterPro" id="IPR003439">
    <property type="entry name" value="ABC_transporter-like_ATP-bd"/>
</dbReference>
<feature type="domain" description="ABC transmembrane type-1" evidence="9">
    <location>
        <begin position="21"/>
        <end position="266"/>
    </location>
</feature>
<dbReference type="PANTHER" id="PTHR43394">
    <property type="entry name" value="ATP-DEPENDENT PERMEASE MDL1, MITOCHONDRIAL"/>
    <property type="match status" value="1"/>
</dbReference>
<dbReference type="PROSITE" id="PS00211">
    <property type="entry name" value="ABC_TRANSPORTER_1"/>
    <property type="match status" value="1"/>
</dbReference>
<evidence type="ECO:0000256" key="7">
    <source>
        <dbReference type="SAM" id="Phobius"/>
    </source>
</evidence>
<dbReference type="PANTHER" id="PTHR43394:SF1">
    <property type="entry name" value="ATP-BINDING CASSETTE SUB-FAMILY B MEMBER 10, MITOCHONDRIAL"/>
    <property type="match status" value="1"/>
</dbReference>
<evidence type="ECO:0000259" key="8">
    <source>
        <dbReference type="PROSITE" id="PS50893"/>
    </source>
</evidence>
<keyword evidence="5 7" id="KW-1133">Transmembrane helix</keyword>
<reference evidence="10 11" key="1">
    <citation type="submission" date="2019-12" db="EMBL/GenBank/DDBJ databases">
        <title>Functional and genomic insights into the Sphingobium yanoikuyae YC-JY1, a bacterium efficiently degrading bisphenol A.</title>
        <authorList>
            <person name="Jia Y."/>
            <person name="Li X."/>
            <person name="Wang J."/>
            <person name="Eltoukhy A."/>
            <person name="Lamraoui I."/>
            <person name="Yan Y."/>
        </authorList>
    </citation>
    <scope>NUCLEOTIDE SEQUENCE [LARGE SCALE GENOMIC DNA]</scope>
    <source>
        <strain evidence="10 11">YC-JY1</strain>
    </source>
</reference>
<evidence type="ECO:0000256" key="6">
    <source>
        <dbReference type="ARBA" id="ARBA00023136"/>
    </source>
</evidence>
<dbReference type="GO" id="GO:0016887">
    <property type="term" value="F:ATP hydrolysis activity"/>
    <property type="evidence" value="ECO:0007669"/>
    <property type="project" value="InterPro"/>
</dbReference>
<keyword evidence="3" id="KW-0547">Nucleotide-binding</keyword>
<dbReference type="InterPro" id="IPR011527">
    <property type="entry name" value="ABC1_TM_dom"/>
</dbReference>
<dbReference type="SUPFAM" id="SSF52540">
    <property type="entry name" value="P-loop containing nucleoside triphosphate hydrolases"/>
    <property type="match status" value="1"/>
</dbReference>
<dbReference type="InterPro" id="IPR003593">
    <property type="entry name" value="AAA+_ATPase"/>
</dbReference>
<organism evidence="10 11">
    <name type="scientific">Sphingobium yanoikuyae</name>
    <name type="common">Sphingomonas yanoikuyae</name>
    <dbReference type="NCBI Taxonomy" id="13690"/>
    <lineage>
        <taxon>Bacteria</taxon>
        <taxon>Pseudomonadati</taxon>
        <taxon>Pseudomonadota</taxon>
        <taxon>Alphaproteobacteria</taxon>
        <taxon>Sphingomonadales</taxon>
        <taxon>Sphingomonadaceae</taxon>
        <taxon>Sphingobium</taxon>
    </lineage>
</organism>